<proteinExistence type="predicted"/>
<feature type="region of interest" description="Disordered" evidence="1">
    <location>
        <begin position="1"/>
        <end position="28"/>
    </location>
</feature>
<accession>A0A5J9TV52</accession>
<dbReference type="Gramene" id="TVU15272">
    <property type="protein sequence ID" value="TVU15272"/>
    <property type="gene ID" value="EJB05_38783"/>
</dbReference>
<reference evidence="2 3" key="1">
    <citation type="journal article" date="2019" name="Sci. Rep.">
        <title>A high-quality genome of Eragrostis curvula grass provides insights into Poaceae evolution and supports new strategies to enhance forage quality.</title>
        <authorList>
            <person name="Carballo J."/>
            <person name="Santos B.A.C.M."/>
            <person name="Zappacosta D."/>
            <person name="Garbus I."/>
            <person name="Selva J.P."/>
            <person name="Gallo C.A."/>
            <person name="Diaz A."/>
            <person name="Albertini E."/>
            <person name="Caccamo M."/>
            <person name="Echenique V."/>
        </authorList>
    </citation>
    <scope>NUCLEOTIDE SEQUENCE [LARGE SCALE GENOMIC DNA]</scope>
    <source>
        <strain evidence="3">cv. Victoria</strain>
        <tissue evidence="2">Leaf</tissue>
    </source>
</reference>
<comment type="caution">
    <text evidence="2">The sequence shown here is derived from an EMBL/GenBank/DDBJ whole genome shotgun (WGS) entry which is preliminary data.</text>
</comment>
<evidence type="ECO:0000256" key="1">
    <source>
        <dbReference type="SAM" id="MobiDB-lite"/>
    </source>
</evidence>
<feature type="compositionally biased region" description="Basic and acidic residues" evidence="1">
    <location>
        <begin position="156"/>
        <end position="171"/>
    </location>
</feature>
<organism evidence="2 3">
    <name type="scientific">Eragrostis curvula</name>
    <name type="common">weeping love grass</name>
    <dbReference type="NCBI Taxonomy" id="38414"/>
    <lineage>
        <taxon>Eukaryota</taxon>
        <taxon>Viridiplantae</taxon>
        <taxon>Streptophyta</taxon>
        <taxon>Embryophyta</taxon>
        <taxon>Tracheophyta</taxon>
        <taxon>Spermatophyta</taxon>
        <taxon>Magnoliopsida</taxon>
        <taxon>Liliopsida</taxon>
        <taxon>Poales</taxon>
        <taxon>Poaceae</taxon>
        <taxon>PACMAD clade</taxon>
        <taxon>Chloridoideae</taxon>
        <taxon>Eragrostideae</taxon>
        <taxon>Eragrostidinae</taxon>
        <taxon>Eragrostis</taxon>
    </lineage>
</organism>
<evidence type="ECO:0000313" key="3">
    <source>
        <dbReference type="Proteomes" id="UP000324897"/>
    </source>
</evidence>
<dbReference type="EMBL" id="RWGY01000031">
    <property type="protein sequence ID" value="TVU15272.1"/>
    <property type="molecule type" value="Genomic_DNA"/>
</dbReference>
<feature type="region of interest" description="Disordered" evidence="1">
    <location>
        <begin position="144"/>
        <end position="171"/>
    </location>
</feature>
<dbReference type="Proteomes" id="UP000324897">
    <property type="component" value="Unassembled WGS sequence"/>
</dbReference>
<keyword evidence="3" id="KW-1185">Reference proteome</keyword>
<gene>
    <name evidence="2" type="ORF">EJB05_38783</name>
</gene>
<protein>
    <submittedName>
        <fullName evidence="2">Uncharacterized protein</fullName>
    </submittedName>
</protein>
<dbReference type="AlphaFoldDB" id="A0A5J9TV52"/>
<name>A0A5J9TV52_9POAL</name>
<feature type="non-terminal residue" evidence="2">
    <location>
        <position position="1"/>
    </location>
</feature>
<sequence>MVKRLSGRGRPPATLRGSKSAGCSDEGINQPVMVGVANSSKWGIHKWKHYEGEENLHRLLQSIRPAHTFPKVSEAPTLETYHRSFLQINKKHTQKFSEHTSYEGRDILETADHQELEACSSCSTVAAIKGNGLLSKSLNSLIEQSDNSPPTFSIGRDAKQSQCDDPKEIDDKSSEAQRMICKSTRRNIECLLLLNLQIPCG</sequence>
<evidence type="ECO:0000313" key="2">
    <source>
        <dbReference type="EMBL" id="TVU15272.1"/>
    </source>
</evidence>